<dbReference type="InterPro" id="IPR000504">
    <property type="entry name" value="RRM_dom"/>
</dbReference>
<evidence type="ECO:0000256" key="3">
    <source>
        <dbReference type="SAM" id="MobiDB-lite"/>
    </source>
</evidence>
<dbReference type="InterPro" id="IPR035979">
    <property type="entry name" value="RBD_domain_sf"/>
</dbReference>
<comment type="caution">
    <text evidence="5">The sequence shown here is derived from an EMBL/GenBank/DDBJ whole genome shotgun (WGS) entry which is preliminary data.</text>
</comment>
<feature type="non-terminal residue" evidence="5">
    <location>
        <position position="722"/>
    </location>
</feature>
<dbReference type="InterPro" id="IPR039780">
    <property type="entry name" value="Mot2"/>
</dbReference>
<dbReference type="SUPFAM" id="SSF54928">
    <property type="entry name" value="RNA-binding domain, RBD"/>
    <property type="match status" value="1"/>
</dbReference>
<keyword evidence="6" id="KW-1185">Reference proteome</keyword>
<dbReference type="SMART" id="SM00361">
    <property type="entry name" value="RRM_1"/>
    <property type="match status" value="1"/>
</dbReference>
<feature type="region of interest" description="Disordered" evidence="3">
    <location>
        <begin position="257"/>
        <end position="317"/>
    </location>
</feature>
<evidence type="ECO:0000256" key="1">
    <source>
        <dbReference type="ARBA" id="ARBA00022884"/>
    </source>
</evidence>
<feature type="compositionally biased region" description="Low complexity" evidence="3">
    <location>
        <begin position="302"/>
        <end position="311"/>
    </location>
</feature>
<dbReference type="GO" id="GO:0030014">
    <property type="term" value="C:CCR4-NOT complex"/>
    <property type="evidence" value="ECO:0007669"/>
    <property type="project" value="InterPro"/>
</dbReference>
<evidence type="ECO:0000313" key="5">
    <source>
        <dbReference type="EMBL" id="KAJ9583488.1"/>
    </source>
</evidence>
<name>A0AAD7ZN06_DIPPU</name>
<organism evidence="5 6">
    <name type="scientific">Diploptera punctata</name>
    <name type="common">Pacific beetle cockroach</name>
    <dbReference type="NCBI Taxonomy" id="6984"/>
    <lineage>
        <taxon>Eukaryota</taxon>
        <taxon>Metazoa</taxon>
        <taxon>Ecdysozoa</taxon>
        <taxon>Arthropoda</taxon>
        <taxon>Hexapoda</taxon>
        <taxon>Insecta</taxon>
        <taxon>Pterygota</taxon>
        <taxon>Neoptera</taxon>
        <taxon>Polyneoptera</taxon>
        <taxon>Dictyoptera</taxon>
        <taxon>Blattodea</taxon>
        <taxon>Blaberoidea</taxon>
        <taxon>Blaberidae</taxon>
        <taxon>Diplopterinae</taxon>
        <taxon>Diploptera</taxon>
    </lineage>
</organism>
<feature type="compositionally biased region" description="Basic and acidic residues" evidence="3">
    <location>
        <begin position="269"/>
        <end position="301"/>
    </location>
</feature>
<accession>A0AAD7ZN06</accession>
<dbReference type="InterPro" id="IPR012677">
    <property type="entry name" value="Nucleotide-bd_a/b_plait_sf"/>
</dbReference>
<evidence type="ECO:0000313" key="6">
    <source>
        <dbReference type="Proteomes" id="UP001233999"/>
    </source>
</evidence>
<dbReference type="PANTHER" id="PTHR12603">
    <property type="entry name" value="CCR4-NOT TRANSCRIPTION COMPLEX RELATED"/>
    <property type="match status" value="1"/>
</dbReference>
<sequence>VLKKHEYFGKYGKIQKVVINQSTSYAGSQGPSASAYVTYLKADDALRAIQAVNNISVDGRTLKTSLGTTKYCSNFMKNQTCLKPDCMYLHELGDPDASFTKEEMQQGKHQEYEKKLHEQLLATVNRDRKPTPSPPAASCQGENNINQANQSCGKEAWPSLQPSTAVSATIITILSCFHNCQFFLLPIKTLKKKFNNLIHKNDVSRENYQPQNCKIVNKNQKSESQDNTNMMIFFERTINNSTKTENGQRKQRFEAQITKAKNQKTNKHTLGEESKGKSKEKCASSVQNEHETGNTHRKSEELQNSSSSYSECSHDIGGTNHHTELMFGSTRDDVEIQENDIGNTVTRQQLNRLLLTNHTSTLFEPDNNSFFSTNNFTKVSATYPGTGTTDWLPLTHIPDVMPPVHSSEDWQAAFGFANSYKYQIDSYHSELCSKTSKQVSLYPIQISKTCFEVNKMSSSRISLNQPKCHITSMIASNNQSTRHDGGRLTDDELGFDPFHETQKALAEMIENEDMMGTTQESANNRRNNKTYNMTVQYCFANTLPPNVSNCTKLLNGLGIGPSSVNAARTRLPPPGFTTAPNHMNAFGLGIPRAPSSSCSKILPFMGLGNSSSCSPPPVPQTMTTHPQHQGVLFPSTIADKGWNGTDWTALDPAIVSSSGPPNFLPIPHSANIGLCPVMRIDHDIQQSNTDHCHLYSNSSVGPPPPGFSPVSANASVGNIEIS</sequence>
<dbReference type="CDD" id="cd12438">
    <property type="entry name" value="RRM_CNOT4"/>
    <property type="match status" value="1"/>
</dbReference>
<dbReference type="EMBL" id="JASPKZ010007584">
    <property type="protein sequence ID" value="KAJ9583488.1"/>
    <property type="molecule type" value="Genomic_DNA"/>
</dbReference>
<protein>
    <recommendedName>
        <fullName evidence="4">RRM domain-containing protein</fullName>
    </recommendedName>
</protein>
<dbReference type="PANTHER" id="PTHR12603:SF0">
    <property type="entry name" value="CCR4-NOT TRANSCRIPTION COMPLEX SUBUNIT 4"/>
    <property type="match status" value="1"/>
</dbReference>
<dbReference type="InterPro" id="IPR034261">
    <property type="entry name" value="CNOT4_RRM"/>
</dbReference>
<dbReference type="AlphaFoldDB" id="A0AAD7ZN06"/>
<dbReference type="FunFam" id="3.30.70.330:FF:000044">
    <property type="entry name" value="Putative ccr4-not transcription complex subunit 4"/>
    <property type="match status" value="1"/>
</dbReference>
<reference evidence="5" key="1">
    <citation type="journal article" date="2023" name="IScience">
        <title>Live-bearing cockroach genome reveals convergent evolutionary mechanisms linked to viviparity in insects and beyond.</title>
        <authorList>
            <person name="Fouks B."/>
            <person name="Harrison M.C."/>
            <person name="Mikhailova A.A."/>
            <person name="Marchal E."/>
            <person name="English S."/>
            <person name="Carruthers M."/>
            <person name="Jennings E.C."/>
            <person name="Chiamaka E.L."/>
            <person name="Frigard R.A."/>
            <person name="Pippel M."/>
            <person name="Attardo G.M."/>
            <person name="Benoit J.B."/>
            <person name="Bornberg-Bauer E."/>
            <person name="Tobe S.S."/>
        </authorList>
    </citation>
    <scope>NUCLEOTIDE SEQUENCE</scope>
    <source>
        <strain evidence="5">Stay&amp;Tobe</strain>
    </source>
</reference>
<feature type="domain" description="RRM" evidence="4">
    <location>
        <begin position="6"/>
        <end position="69"/>
    </location>
</feature>
<dbReference type="InterPro" id="IPR003954">
    <property type="entry name" value="RRM_euk-type"/>
</dbReference>
<dbReference type="Proteomes" id="UP001233999">
    <property type="component" value="Unassembled WGS sequence"/>
</dbReference>
<gene>
    <name evidence="5" type="ORF">L9F63_022169</name>
</gene>
<evidence type="ECO:0000259" key="4">
    <source>
        <dbReference type="PROSITE" id="PS50102"/>
    </source>
</evidence>
<dbReference type="GO" id="GO:0003723">
    <property type="term" value="F:RNA binding"/>
    <property type="evidence" value="ECO:0007669"/>
    <property type="project" value="UniProtKB-UniRule"/>
</dbReference>
<dbReference type="Pfam" id="PF00076">
    <property type="entry name" value="RRM_1"/>
    <property type="match status" value="1"/>
</dbReference>
<dbReference type="Gene3D" id="3.30.70.330">
    <property type="match status" value="1"/>
</dbReference>
<evidence type="ECO:0000256" key="2">
    <source>
        <dbReference type="PROSITE-ProRule" id="PRU00176"/>
    </source>
</evidence>
<dbReference type="PROSITE" id="PS50102">
    <property type="entry name" value="RRM"/>
    <property type="match status" value="1"/>
</dbReference>
<proteinExistence type="predicted"/>
<feature type="non-terminal residue" evidence="5">
    <location>
        <position position="1"/>
    </location>
</feature>
<reference evidence="5" key="2">
    <citation type="submission" date="2023-05" db="EMBL/GenBank/DDBJ databases">
        <authorList>
            <person name="Fouks B."/>
        </authorList>
    </citation>
    <scope>NUCLEOTIDE SEQUENCE</scope>
    <source>
        <strain evidence="5">Stay&amp;Tobe</strain>
        <tissue evidence="5">Testes</tissue>
    </source>
</reference>
<dbReference type="GO" id="GO:0016567">
    <property type="term" value="P:protein ubiquitination"/>
    <property type="evidence" value="ECO:0007669"/>
    <property type="project" value="TreeGrafter"/>
</dbReference>
<dbReference type="GO" id="GO:0004842">
    <property type="term" value="F:ubiquitin-protein transferase activity"/>
    <property type="evidence" value="ECO:0007669"/>
    <property type="project" value="InterPro"/>
</dbReference>
<keyword evidence="1 2" id="KW-0694">RNA-binding</keyword>